<reference evidence="2" key="2">
    <citation type="submission" date="2020-11" db="EMBL/GenBank/DDBJ databases">
        <authorList>
            <person name="McCartney M.A."/>
            <person name="Auch B."/>
            <person name="Kono T."/>
            <person name="Mallez S."/>
            <person name="Becker A."/>
            <person name="Gohl D.M."/>
            <person name="Silverstein K.A.T."/>
            <person name="Koren S."/>
            <person name="Bechman K.B."/>
            <person name="Herman A."/>
            <person name="Abrahante J.E."/>
            <person name="Garbe J."/>
        </authorList>
    </citation>
    <scope>NUCLEOTIDE SEQUENCE</scope>
    <source>
        <strain evidence="2">Duluth1</strain>
        <tissue evidence="2">Whole animal</tissue>
    </source>
</reference>
<dbReference type="AlphaFoldDB" id="A0A9D4S968"/>
<feature type="compositionally biased region" description="Polar residues" evidence="1">
    <location>
        <begin position="8"/>
        <end position="19"/>
    </location>
</feature>
<keyword evidence="3" id="KW-1185">Reference proteome</keyword>
<feature type="region of interest" description="Disordered" evidence="1">
    <location>
        <begin position="1"/>
        <end position="45"/>
    </location>
</feature>
<gene>
    <name evidence="2" type="ORF">DPMN_018414</name>
</gene>
<reference evidence="2" key="1">
    <citation type="journal article" date="2019" name="bioRxiv">
        <title>The Genome of the Zebra Mussel, Dreissena polymorpha: A Resource for Invasive Species Research.</title>
        <authorList>
            <person name="McCartney M.A."/>
            <person name="Auch B."/>
            <person name="Kono T."/>
            <person name="Mallez S."/>
            <person name="Zhang Y."/>
            <person name="Obille A."/>
            <person name="Becker A."/>
            <person name="Abrahante J.E."/>
            <person name="Garbe J."/>
            <person name="Badalamenti J.P."/>
            <person name="Herman A."/>
            <person name="Mangelson H."/>
            <person name="Liachko I."/>
            <person name="Sullivan S."/>
            <person name="Sone E.D."/>
            <person name="Koren S."/>
            <person name="Silverstein K.A.T."/>
            <person name="Beckman K.B."/>
            <person name="Gohl D.M."/>
        </authorList>
    </citation>
    <scope>NUCLEOTIDE SEQUENCE</scope>
    <source>
        <strain evidence="2">Duluth1</strain>
        <tissue evidence="2">Whole animal</tissue>
    </source>
</reference>
<sequence length="125" mass="13789">MPMAESDTAASGSRISTDATLRERNSLFMPSRCRQPSTSTSVGKRKLPRTWTANFMCLSNNHQNKVPNSAEKECLYKAGLGLKKVTFEGDAKEQSVHDTLIKAFTKLVNSVGALSYYIVTVRAEN</sequence>
<dbReference type="Proteomes" id="UP000828390">
    <property type="component" value="Unassembled WGS sequence"/>
</dbReference>
<protein>
    <submittedName>
        <fullName evidence="2">Uncharacterized protein</fullName>
    </submittedName>
</protein>
<accession>A0A9D4S968</accession>
<proteinExistence type="predicted"/>
<name>A0A9D4S968_DREPO</name>
<evidence type="ECO:0000313" key="2">
    <source>
        <dbReference type="EMBL" id="KAH3894257.1"/>
    </source>
</evidence>
<organism evidence="2 3">
    <name type="scientific">Dreissena polymorpha</name>
    <name type="common">Zebra mussel</name>
    <name type="synonym">Mytilus polymorpha</name>
    <dbReference type="NCBI Taxonomy" id="45954"/>
    <lineage>
        <taxon>Eukaryota</taxon>
        <taxon>Metazoa</taxon>
        <taxon>Spiralia</taxon>
        <taxon>Lophotrochozoa</taxon>
        <taxon>Mollusca</taxon>
        <taxon>Bivalvia</taxon>
        <taxon>Autobranchia</taxon>
        <taxon>Heteroconchia</taxon>
        <taxon>Euheterodonta</taxon>
        <taxon>Imparidentia</taxon>
        <taxon>Neoheterodontei</taxon>
        <taxon>Myida</taxon>
        <taxon>Dreissenoidea</taxon>
        <taxon>Dreissenidae</taxon>
        <taxon>Dreissena</taxon>
    </lineage>
</organism>
<evidence type="ECO:0000256" key="1">
    <source>
        <dbReference type="SAM" id="MobiDB-lite"/>
    </source>
</evidence>
<comment type="caution">
    <text evidence="2">The sequence shown here is derived from an EMBL/GenBank/DDBJ whole genome shotgun (WGS) entry which is preliminary data.</text>
</comment>
<evidence type="ECO:0000313" key="3">
    <source>
        <dbReference type="Proteomes" id="UP000828390"/>
    </source>
</evidence>
<dbReference type="EMBL" id="JAIWYP010000001">
    <property type="protein sequence ID" value="KAH3894257.1"/>
    <property type="molecule type" value="Genomic_DNA"/>
</dbReference>